<accession>G0LFM9</accession>
<gene>
    <name evidence="2" type="ordered locus">Hqrw_4066</name>
</gene>
<protein>
    <submittedName>
        <fullName evidence="2">Uncharacterized protein</fullName>
    </submittedName>
</protein>
<dbReference type="Pfam" id="PF25257">
    <property type="entry name" value="DUF7858"/>
    <property type="match status" value="1"/>
</dbReference>
<dbReference type="HOGENOM" id="CLU_1544167_0_0_2"/>
<evidence type="ECO:0000256" key="1">
    <source>
        <dbReference type="SAM" id="MobiDB-lite"/>
    </source>
</evidence>
<sequence>MGLSDIAAGIKSTTKQQTRTVATIDDTDISLSERLGDHESELPCTAVAATTVLEAYDAGAGIEAAATTAGIAPVTAAKTLYRCGKPGIMPLAPTGRQILHDWLAGQLSRVDALALTQTDEPTFALATYIETHEIIEPIADVTRRDTANSFCDHSSVSQHGKFAETSNDGGNL</sequence>
<organism evidence="2 3">
    <name type="scientific">Haloquadratum walsbyi (strain DSM 16854 / JCM 12705 / C23)</name>
    <dbReference type="NCBI Taxonomy" id="768065"/>
    <lineage>
        <taxon>Archaea</taxon>
        <taxon>Methanobacteriati</taxon>
        <taxon>Methanobacteriota</taxon>
        <taxon>Stenosarchaea group</taxon>
        <taxon>Halobacteria</taxon>
        <taxon>Halobacteriales</taxon>
        <taxon>Haloferacaceae</taxon>
        <taxon>Haloquadratum</taxon>
    </lineage>
</organism>
<evidence type="ECO:0000313" key="2">
    <source>
        <dbReference type="EMBL" id="CCC41792.1"/>
    </source>
</evidence>
<dbReference type="InterPro" id="IPR057180">
    <property type="entry name" value="DUF7858"/>
</dbReference>
<dbReference type="KEGG" id="hwc:Hqrw_4066"/>
<dbReference type="GeneID" id="12448970"/>
<dbReference type="AlphaFoldDB" id="G0LFM9"/>
<proteinExistence type="predicted"/>
<name>G0LFM9_HALWC</name>
<dbReference type="EMBL" id="FR746099">
    <property type="protein sequence ID" value="CCC41792.1"/>
    <property type="molecule type" value="Genomic_DNA"/>
</dbReference>
<evidence type="ECO:0000313" key="3">
    <source>
        <dbReference type="Proteomes" id="UP000007954"/>
    </source>
</evidence>
<dbReference type="RefSeq" id="WP_014557070.1">
    <property type="nucleotide sequence ID" value="NC_017459.1"/>
</dbReference>
<dbReference type="Proteomes" id="UP000007954">
    <property type="component" value="Chromosome"/>
</dbReference>
<reference evidence="2 3" key="1">
    <citation type="journal article" date="2011" name="PLoS ONE">
        <title>Haloquadratum walsbyi: limited diversity in a global pond.</title>
        <authorList>
            <person name="Dyall-Smith M."/>
            <person name="Pfeiffer F."/>
            <person name="Klee K."/>
            <person name="Palm P."/>
            <person name="Gross K."/>
            <person name="Schuster S.C."/>
            <person name="Rampp M."/>
            <person name="Oesterhelt D."/>
        </authorList>
    </citation>
    <scope>NUCLEOTIDE SEQUENCE [LARGE SCALE GENOMIC DNA]</scope>
    <source>
        <strain evidence="3">DSM 16854 / JCM 12705 / C23</strain>
    </source>
</reference>
<feature type="region of interest" description="Disordered" evidence="1">
    <location>
        <begin position="150"/>
        <end position="172"/>
    </location>
</feature>
<dbReference type="OrthoDB" id="239492at2157"/>